<dbReference type="GO" id="GO:0005886">
    <property type="term" value="C:plasma membrane"/>
    <property type="evidence" value="ECO:0007669"/>
    <property type="project" value="UniProtKB-SubCell"/>
</dbReference>
<keyword evidence="7" id="KW-0975">Bacterial flagellum</keyword>
<dbReference type="Proteomes" id="UP000306585">
    <property type="component" value="Unassembled WGS sequence"/>
</dbReference>
<evidence type="ECO:0000256" key="5">
    <source>
        <dbReference type="ARBA" id="ARBA00022989"/>
    </source>
</evidence>
<sequence length="100" mass="11243">MQSGMLAMLMQSLLGLAFVLGLFALLVWGMRRFQERQGISNNSDFRVVRKIHIDQRNSIVEITHQGQQYLLALSPGGVAQLRADHTINHKSEPYAAPPEQ</sequence>
<evidence type="ECO:0000256" key="1">
    <source>
        <dbReference type="ARBA" id="ARBA00004117"/>
    </source>
</evidence>
<comment type="subcellular location">
    <subcellularLocation>
        <location evidence="1">Bacterial flagellum basal body</location>
    </subcellularLocation>
    <subcellularLocation>
        <location evidence="2">Cell membrane</location>
    </subcellularLocation>
</comment>
<evidence type="ECO:0008006" key="11">
    <source>
        <dbReference type="Google" id="ProtNLM"/>
    </source>
</evidence>
<evidence type="ECO:0000256" key="7">
    <source>
        <dbReference type="ARBA" id="ARBA00023143"/>
    </source>
</evidence>
<evidence type="ECO:0000256" key="6">
    <source>
        <dbReference type="ARBA" id="ARBA00023136"/>
    </source>
</evidence>
<comment type="caution">
    <text evidence="9">The sequence shown here is derived from an EMBL/GenBank/DDBJ whole genome shotgun (WGS) entry which is preliminary data.</text>
</comment>
<accession>A0A5R9GKZ4</accession>
<dbReference type="PANTHER" id="PTHR38766">
    <property type="entry name" value="FLAGELLAR PROTEIN FLIO"/>
    <property type="match status" value="1"/>
</dbReference>
<dbReference type="PANTHER" id="PTHR38766:SF1">
    <property type="entry name" value="FLAGELLAR PROTEIN FLIO"/>
    <property type="match status" value="1"/>
</dbReference>
<dbReference type="OrthoDB" id="5298856at2"/>
<keyword evidence="5" id="KW-1133">Transmembrane helix</keyword>
<evidence type="ECO:0000313" key="9">
    <source>
        <dbReference type="EMBL" id="TLS66790.1"/>
    </source>
</evidence>
<dbReference type="GO" id="GO:0044781">
    <property type="term" value="P:bacterial-type flagellum organization"/>
    <property type="evidence" value="ECO:0007669"/>
    <property type="project" value="InterPro"/>
</dbReference>
<reference evidence="9 10" key="1">
    <citation type="journal article" date="2019" name="Appl. Environ. Microbiol.">
        <title>Environmental Evidence and Genomic Insight of Iron-oxidizing Bacteria Preference Towards More Corrosion Resistant Stainless Steel at Higher Salinities.</title>
        <authorList>
            <person name="Garrison C.E."/>
            <person name="Price K.A."/>
            <person name="Field E.K."/>
        </authorList>
    </citation>
    <scope>NUCLEOTIDE SEQUENCE [LARGE SCALE GENOMIC DNA]</scope>
    <source>
        <strain evidence="9 10">P3</strain>
    </source>
</reference>
<evidence type="ECO:0000256" key="8">
    <source>
        <dbReference type="ARBA" id="ARBA00037937"/>
    </source>
</evidence>
<dbReference type="InterPro" id="IPR022781">
    <property type="entry name" value="Flagellar_biosynth_FliO"/>
</dbReference>
<evidence type="ECO:0000256" key="3">
    <source>
        <dbReference type="ARBA" id="ARBA00022475"/>
    </source>
</evidence>
<protein>
    <recommendedName>
        <fullName evidence="11">Flagellar protein</fullName>
    </recommendedName>
</protein>
<dbReference type="Pfam" id="PF04347">
    <property type="entry name" value="FliO"/>
    <property type="match status" value="1"/>
</dbReference>
<keyword evidence="10" id="KW-1185">Reference proteome</keyword>
<dbReference type="AlphaFoldDB" id="A0A5R9GKZ4"/>
<keyword evidence="3" id="KW-1003">Cell membrane</keyword>
<dbReference type="GO" id="GO:0009425">
    <property type="term" value="C:bacterial-type flagellum basal body"/>
    <property type="evidence" value="ECO:0007669"/>
    <property type="project" value="UniProtKB-SubCell"/>
</dbReference>
<comment type="similarity">
    <text evidence="8">Belongs to the FliO/MopB family.</text>
</comment>
<dbReference type="EMBL" id="VBRY01000008">
    <property type="protein sequence ID" value="TLS66790.1"/>
    <property type="molecule type" value="Genomic_DNA"/>
</dbReference>
<dbReference type="InterPro" id="IPR052205">
    <property type="entry name" value="FliO/MopB"/>
</dbReference>
<name>A0A5R9GKZ4_9PROT</name>
<evidence type="ECO:0000256" key="2">
    <source>
        <dbReference type="ARBA" id="ARBA00004236"/>
    </source>
</evidence>
<organism evidence="9 10">
    <name type="scientific">Mariprofundus erugo</name>
    <dbReference type="NCBI Taxonomy" id="2528639"/>
    <lineage>
        <taxon>Bacteria</taxon>
        <taxon>Pseudomonadati</taxon>
        <taxon>Pseudomonadota</taxon>
        <taxon>Candidatius Mariprofundia</taxon>
        <taxon>Mariprofundales</taxon>
        <taxon>Mariprofundaceae</taxon>
        <taxon>Mariprofundus</taxon>
    </lineage>
</organism>
<keyword evidence="6" id="KW-0472">Membrane</keyword>
<keyword evidence="4" id="KW-0812">Transmembrane</keyword>
<dbReference type="RefSeq" id="WP_138239537.1">
    <property type="nucleotide sequence ID" value="NZ_VBRY01000008.1"/>
</dbReference>
<evidence type="ECO:0000256" key="4">
    <source>
        <dbReference type="ARBA" id="ARBA00022692"/>
    </source>
</evidence>
<evidence type="ECO:0000313" key="10">
    <source>
        <dbReference type="Proteomes" id="UP000306585"/>
    </source>
</evidence>
<proteinExistence type="inferred from homology"/>
<gene>
    <name evidence="9" type="ORF">FEF65_09295</name>
</gene>